<dbReference type="CDD" id="cd00814">
    <property type="entry name" value="MetRS_core"/>
    <property type="match status" value="1"/>
</dbReference>
<reference evidence="12 13" key="1">
    <citation type="submission" date="2020-08" db="EMBL/GenBank/DDBJ databases">
        <title>A Genomic Blueprint of the Chicken Gut Microbiome.</title>
        <authorList>
            <person name="Gilroy R."/>
            <person name="Ravi A."/>
            <person name="Getino M."/>
            <person name="Pursley I."/>
            <person name="Horton D.L."/>
            <person name="Alikhan N.-F."/>
            <person name="Baker D."/>
            <person name="Gharbi K."/>
            <person name="Hall N."/>
            <person name="Watson M."/>
            <person name="Adriaenssens E.M."/>
            <person name="Foster-Nyarko E."/>
            <person name="Jarju S."/>
            <person name="Secka A."/>
            <person name="Antonio M."/>
            <person name="Oren A."/>
            <person name="Chaudhuri R."/>
            <person name="La Ragione R.M."/>
            <person name="Hildebrand F."/>
            <person name="Pallen M.J."/>
        </authorList>
    </citation>
    <scope>NUCLEOTIDE SEQUENCE [LARGE SCALE GENOMIC DNA]</scope>
    <source>
        <strain evidence="12 13">Sa4CUA7</strain>
    </source>
</reference>
<dbReference type="InterPro" id="IPR001412">
    <property type="entry name" value="aa-tRNA-synth_I_CS"/>
</dbReference>
<comment type="caution">
    <text evidence="12">The sequence shown here is derived from an EMBL/GenBank/DDBJ whole genome shotgun (WGS) entry which is preliminary data.</text>
</comment>
<comment type="subcellular location">
    <subcellularLocation>
        <location evidence="2 9">Cytoplasm</location>
    </subcellularLocation>
</comment>
<feature type="domain" description="Methionyl/Valyl/Leucyl/Isoleucyl-tRNA synthetase anticodon-binding" evidence="10">
    <location>
        <begin position="397"/>
        <end position="488"/>
    </location>
</feature>
<evidence type="ECO:0000256" key="2">
    <source>
        <dbReference type="ARBA" id="ARBA00004496"/>
    </source>
</evidence>
<dbReference type="CDD" id="cd07957">
    <property type="entry name" value="Anticodon_Ia_Met"/>
    <property type="match status" value="1"/>
</dbReference>
<dbReference type="Pfam" id="PF08264">
    <property type="entry name" value="Anticodon_1"/>
    <property type="match status" value="1"/>
</dbReference>
<evidence type="ECO:0000256" key="7">
    <source>
        <dbReference type="ARBA" id="ARBA00022917"/>
    </source>
</evidence>
<dbReference type="InterPro" id="IPR041872">
    <property type="entry name" value="Anticodon_Met"/>
</dbReference>
<accession>A0ABR8S0R6</accession>
<dbReference type="PANTHER" id="PTHR43326:SF1">
    <property type="entry name" value="METHIONINE--TRNA LIGASE, MITOCHONDRIAL"/>
    <property type="match status" value="1"/>
</dbReference>
<keyword evidence="7 9" id="KW-0648">Protein biosynthesis</keyword>
<proteinExistence type="inferred from homology"/>
<comment type="cofactor">
    <cofactor evidence="9">
        <name>Zn(2+)</name>
        <dbReference type="ChEBI" id="CHEBI:29105"/>
    </cofactor>
    <text evidence="9">Binds 1 zinc ion per subunit.</text>
</comment>
<comment type="function">
    <text evidence="1 9">Is required not only for elongation of protein synthesis but also for the initiation of all mRNA translation through initiator tRNA(fMet) aminoacylation.</text>
</comment>
<dbReference type="InterPro" id="IPR033911">
    <property type="entry name" value="MetRS_core"/>
</dbReference>
<evidence type="ECO:0000313" key="13">
    <source>
        <dbReference type="Proteomes" id="UP000648352"/>
    </source>
</evidence>
<feature type="domain" description="Methionyl/Leucyl tRNA synthetase" evidence="11">
    <location>
        <begin position="8"/>
        <end position="142"/>
    </location>
</feature>
<dbReference type="SUPFAM" id="SSF52374">
    <property type="entry name" value="Nucleotidylyl transferase"/>
    <property type="match status" value="1"/>
</dbReference>
<evidence type="ECO:0000256" key="4">
    <source>
        <dbReference type="ARBA" id="ARBA00022598"/>
    </source>
</evidence>
<comment type="similarity">
    <text evidence="9">Belongs to the class-I aminoacyl-tRNA synthetase family. MetG type 2A subfamily.</text>
</comment>
<dbReference type="InterPro" id="IPR015413">
    <property type="entry name" value="Methionyl/Leucyl_tRNA_Synth"/>
</dbReference>
<dbReference type="InterPro" id="IPR013155">
    <property type="entry name" value="M/V/L/I-tRNA-synth_anticd-bd"/>
</dbReference>
<feature type="binding site" evidence="9">
    <location>
        <position position="130"/>
    </location>
    <ligand>
        <name>Zn(2+)</name>
        <dbReference type="ChEBI" id="CHEBI:29105"/>
    </ligand>
</feature>
<keyword evidence="9" id="KW-0479">Metal-binding</keyword>
<dbReference type="Gene3D" id="2.170.220.10">
    <property type="match status" value="1"/>
</dbReference>
<evidence type="ECO:0000259" key="11">
    <source>
        <dbReference type="Pfam" id="PF09334"/>
    </source>
</evidence>
<feature type="binding site" evidence="9">
    <location>
        <position position="155"/>
    </location>
    <ligand>
        <name>Zn(2+)</name>
        <dbReference type="ChEBI" id="CHEBI:29105"/>
    </ligand>
</feature>
<dbReference type="Gene3D" id="1.10.730.10">
    <property type="entry name" value="Isoleucyl-tRNA Synthetase, Domain 1"/>
    <property type="match status" value="1"/>
</dbReference>
<gene>
    <name evidence="9" type="primary">metG</name>
    <name evidence="12" type="ORF">H9651_04720</name>
</gene>
<dbReference type="PANTHER" id="PTHR43326">
    <property type="entry name" value="METHIONYL-TRNA SYNTHETASE"/>
    <property type="match status" value="1"/>
</dbReference>
<keyword evidence="6 9" id="KW-0067">ATP-binding</keyword>
<comment type="catalytic activity">
    <reaction evidence="9">
        <text>tRNA(Met) + L-methionine + ATP = L-methionyl-tRNA(Met) + AMP + diphosphate</text>
        <dbReference type="Rhea" id="RHEA:13481"/>
        <dbReference type="Rhea" id="RHEA-COMP:9667"/>
        <dbReference type="Rhea" id="RHEA-COMP:9698"/>
        <dbReference type="ChEBI" id="CHEBI:30616"/>
        <dbReference type="ChEBI" id="CHEBI:33019"/>
        <dbReference type="ChEBI" id="CHEBI:57844"/>
        <dbReference type="ChEBI" id="CHEBI:78442"/>
        <dbReference type="ChEBI" id="CHEBI:78530"/>
        <dbReference type="ChEBI" id="CHEBI:456215"/>
        <dbReference type="EC" id="6.1.1.10"/>
    </reaction>
</comment>
<keyword evidence="8 9" id="KW-0030">Aminoacyl-tRNA synthetase</keyword>
<dbReference type="NCBIfam" id="TIGR00398">
    <property type="entry name" value="metG"/>
    <property type="match status" value="1"/>
</dbReference>
<dbReference type="PROSITE" id="PS00178">
    <property type="entry name" value="AA_TRNA_LIGASE_I"/>
    <property type="match status" value="1"/>
</dbReference>
<keyword evidence="3 9" id="KW-0963">Cytoplasm</keyword>
<organism evidence="12 13">
    <name type="scientific">Microbacterium pullorum</name>
    <dbReference type="NCBI Taxonomy" id="2762236"/>
    <lineage>
        <taxon>Bacteria</taxon>
        <taxon>Bacillati</taxon>
        <taxon>Actinomycetota</taxon>
        <taxon>Actinomycetes</taxon>
        <taxon>Micrococcales</taxon>
        <taxon>Microbacteriaceae</taxon>
        <taxon>Microbacterium</taxon>
    </lineage>
</organism>
<sequence>MTSGRSFYITTPIYYPSDVPHIGHGYTTVAVDTLARWHRQSGDDTWMLTGTDEHGQKMLRAAAANGVTPQQWVDKLVTESWFPLLETLDVANDDFIRTTQDRHERNVQAFFQTLYDRGYIYAGEYEALYCVGCEEFKPESEIVDGTGAFEGLKVCAIHSKPLELLQEKNYFFKLSEFQDKLLALYQDVPDFVRPDSARNEVISFVKNGLKDLSISRSTFDWGIGVPWDESHVIYVWVDALLNYATAVGYGSDPEQFERRWPAYHVVGKDILRFHAVIWPAMLMAAGVEVPRGVFAHGWLLVGGEKMSKSKLTGIAPSEITDVFGSDAYRFYFLSAIAFGQDGSFSWEDLSARYQAELANGFGNLASRTVAMIERYFEGIVPPAGDETEAEHRIQRTVADAAAAADAAMERFRPDEAIAAIWTIVDALNLYITENEPWALAKDDAQRERLGTVLYTAAEGLRALTVLLSPVMPHATGILWDALGAAATLGALQDQPIRDAGVWGQLPAGASVSGLAPLFPRVEQSA</sequence>
<dbReference type="PRINTS" id="PR01041">
    <property type="entry name" value="TRNASYNTHMET"/>
</dbReference>
<evidence type="ECO:0000313" key="12">
    <source>
        <dbReference type="EMBL" id="MBD7956929.1"/>
    </source>
</evidence>
<dbReference type="InterPro" id="IPR014729">
    <property type="entry name" value="Rossmann-like_a/b/a_fold"/>
</dbReference>
<feature type="short sequence motif" description="'HIGH' region" evidence="9">
    <location>
        <begin position="14"/>
        <end position="24"/>
    </location>
</feature>
<keyword evidence="4 9" id="KW-0436">Ligase</keyword>
<dbReference type="InterPro" id="IPR023457">
    <property type="entry name" value="Met-tRNA_synth_2"/>
</dbReference>
<evidence type="ECO:0000259" key="10">
    <source>
        <dbReference type="Pfam" id="PF08264"/>
    </source>
</evidence>
<evidence type="ECO:0000256" key="8">
    <source>
        <dbReference type="ARBA" id="ARBA00023146"/>
    </source>
</evidence>
<name>A0ABR8S0R6_9MICO</name>
<dbReference type="EMBL" id="JACSQP010000002">
    <property type="protein sequence ID" value="MBD7956929.1"/>
    <property type="molecule type" value="Genomic_DNA"/>
</dbReference>
<feature type="short sequence motif" description="'KMSKS' region" evidence="9">
    <location>
        <begin position="305"/>
        <end position="309"/>
    </location>
</feature>
<evidence type="ECO:0000256" key="5">
    <source>
        <dbReference type="ARBA" id="ARBA00022741"/>
    </source>
</evidence>
<dbReference type="Gene3D" id="3.40.50.620">
    <property type="entry name" value="HUPs"/>
    <property type="match status" value="1"/>
</dbReference>
<dbReference type="HAMAP" id="MF_01228">
    <property type="entry name" value="Met_tRNA_synth_type2"/>
    <property type="match status" value="1"/>
</dbReference>
<dbReference type="SUPFAM" id="SSF47323">
    <property type="entry name" value="Anticodon-binding domain of a subclass of class I aminoacyl-tRNA synthetases"/>
    <property type="match status" value="1"/>
</dbReference>
<evidence type="ECO:0000256" key="9">
    <source>
        <dbReference type="HAMAP-Rule" id="MF_01228"/>
    </source>
</evidence>
<evidence type="ECO:0000256" key="3">
    <source>
        <dbReference type="ARBA" id="ARBA00022490"/>
    </source>
</evidence>
<feature type="binding site" evidence="9">
    <location>
        <position position="158"/>
    </location>
    <ligand>
        <name>Zn(2+)</name>
        <dbReference type="ChEBI" id="CHEBI:29105"/>
    </ligand>
</feature>
<dbReference type="Proteomes" id="UP000648352">
    <property type="component" value="Unassembled WGS sequence"/>
</dbReference>
<dbReference type="NCBIfam" id="NF008900">
    <property type="entry name" value="PRK12267.1"/>
    <property type="match status" value="1"/>
</dbReference>
<keyword evidence="13" id="KW-1185">Reference proteome</keyword>
<protein>
    <recommendedName>
        <fullName evidence="9">Methionine--tRNA ligase</fullName>
        <ecNumber evidence="9">6.1.1.10</ecNumber>
    </recommendedName>
    <alternativeName>
        <fullName evidence="9">Methionyl-tRNA synthetase</fullName>
        <shortName evidence="9">MetRS</shortName>
    </alternativeName>
</protein>
<comment type="subunit">
    <text evidence="9">Monomer.</text>
</comment>
<dbReference type="EC" id="6.1.1.10" evidence="9"/>
<dbReference type="InterPro" id="IPR009080">
    <property type="entry name" value="tRNAsynth_Ia_anticodon-bd"/>
</dbReference>
<comment type="caution">
    <text evidence="9">Lacks conserved residue(s) required for the propagation of feature annotation.</text>
</comment>
<keyword evidence="5 9" id="KW-0547">Nucleotide-binding</keyword>
<evidence type="ECO:0000256" key="1">
    <source>
        <dbReference type="ARBA" id="ARBA00003314"/>
    </source>
</evidence>
<dbReference type="InterPro" id="IPR014758">
    <property type="entry name" value="Met-tRNA_synth"/>
</dbReference>
<feature type="domain" description="Methionyl/Leucyl tRNA synthetase" evidence="11">
    <location>
        <begin position="154"/>
        <end position="368"/>
    </location>
</feature>
<feature type="binding site" evidence="9">
    <location>
        <position position="133"/>
    </location>
    <ligand>
        <name>Zn(2+)</name>
        <dbReference type="ChEBI" id="CHEBI:29105"/>
    </ligand>
</feature>
<dbReference type="RefSeq" id="WP_191717924.1">
    <property type="nucleotide sequence ID" value="NZ_JACSQP010000002.1"/>
</dbReference>
<dbReference type="GO" id="GO:0004825">
    <property type="term" value="F:methionine-tRNA ligase activity"/>
    <property type="evidence" value="ECO:0007669"/>
    <property type="project" value="UniProtKB-EC"/>
</dbReference>
<evidence type="ECO:0000256" key="6">
    <source>
        <dbReference type="ARBA" id="ARBA00022840"/>
    </source>
</evidence>
<dbReference type="Pfam" id="PF09334">
    <property type="entry name" value="tRNA-synt_1g"/>
    <property type="match status" value="2"/>
</dbReference>
<keyword evidence="9" id="KW-0862">Zinc</keyword>